<evidence type="ECO:0000313" key="3">
    <source>
        <dbReference type="Proteomes" id="UP001500897"/>
    </source>
</evidence>
<gene>
    <name evidence="2" type="ORF">GCM10009759_03160</name>
</gene>
<dbReference type="EMBL" id="BAAANS010000001">
    <property type="protein sequence ID" value="GAA2084266.1"/>
    <property type="molecule type" value="Genomic_DNA"/>
</dbReference>
<reference evidence="2 3" key="1">
    <citation type="journal article" date="2019" name="Int. J. Syst. Evol. Microbiol.">
        <title>The Global Catalogue of Microorganisms (GCM) 10K type strain sequencing project: providing services to taxonomists for standard genome sequencing and annotation.</title>
        <authorList>
            <consortium name="The Broad Institute Genomics Platform"/>
            <consortium name="The Broad Institute Genome Sequencing Center for Infectious Disease"/>
            <person name="Wu L."/>
            <person name="Ma J."/>
        </authorList>
    </citation>
    <scope>NUCLEOTIDE SEQUENCE [LARGE SCALE GENOMIC DNA]</scope>
    <source>
        <strain evidence="2 3">JCM 14559</strain>
    </source>
</reference>
<name>A0ABN2W5G9_9ACTN</name>
<feature type="compositionally biased region" description="Pro residues" evidence="1">
    <location>
        <begin position="93"/>
        <end position="105"/>
    </location>
</feature>
<evidence type="ECO:0000313" key="2">
    <source>
        <dbReference type="EMBL" id="GAA2084266.1"/>
    </source>
</evidence>
<dbReference type="Proteomes" id="UP001500897">
    <property type="component" value="Unassembled WGS sequence"/>
</dbReference>
<protein>
    <submittedName>
        <fullName evidence="2">Uncharacterized protein</fullName>
    </submittedName>
</protein>
<sequence length="177" mass="18951">MEEPLDNSAPRTLWTGRTHPFLWKTGMRIRTVRFAAQTFGAAEGPPSGPPGGFLPRRGCFHTRGARPAGPDRRDPATAGRRPGPPGVRATARGPPPTTGRPPRSPEGPSVHSDECFRRWARHSSGLCSGPVPGMRKGSRATSARLPYDASTAVPPKVFGSSAHCPRSRSRRGPTFVS</sequence>
<accession>A0ABN2W5G9</accession>
<keyword evidence="3" id="KW-1185">Reference proteome</keyword>
<evidence type="ECO:0000256" key="1">
    <source>
        <dbReference type="SAM" id="MobiDB-lite"/>
    </source>
</evidence>
<feature type="region of interest" description="Disordered" evidence="1">
    <location>
        <begin position="40"/>
        <end position="177"/>
    </location>
</feature>
<organism evidence="2 3">
    <name type="scientific">Kitasatospora saccharophila</name>
    <dbReference type="NCBI Taxonomy" id="407973"/>
    <lineage>
        <taxon>Bacteria</taxon>
        <taxon>Bacillati</taxon>
        <taxon>Actinomycetota</taxon>
        <taxon>Actinomycetes</taxon>
        <taxon>Kitasatosporales</taxon>
        <taxon>Streptomycetaceae</taxon>
        <taxon>Kitasatospora</taxon>
    </lineage>
</organism>
<proteinExistence type="predicted"/>
<feature type="compositionally biased region" description="Low complexity" evidence="1">
    <location>
        <begin position="76"/>
        <end position="92"/>
    </location>
</feature>
<comment type="caution">
    <text evidence="2">The sequence shown here is derived from an EMBL/GenBank/DDBJ whole genome shotgun (WGS) entry which is preliminary data.</text>
</comment>